<evidence type="ECO:0000313" key="3">
    <source>
        <dbReference type="Proteomes" id="UP000263232"/>
    </source>
</evidence>
<keyword evidence="3" id="KW-1185">Reference proteome</keyword>
<dbReference type="KEGG" id="abae:CL176_01310"/>
<reference evidence="2 3" key="1">
    <citation type="submission" date="2017-09" db="EMBL/GenBank/DDBJ databases">
        <title>Complete genome sequence of Oxytococcus suis strain ZY16052.</title>
        <authorList>
            <person name="Li F."/>
        </authorList>
    </citation>
    <scope>NUCLEOTIDE SEQUENCE [LARGE SCALE GENOMIC DNA]</scope>
    <source>
        <strain evidence="2 3">ZY16052</strain>
    </source>
</reference>
<name>A0A347WI54_9LACT</name>
<proteinExistence type="predicted"/>
<dbReference type="Proteomes" id="UP000263232">
    <property type="component" value="Chromosome"/>
</dbReference>
<feature type="compositionally biased region" description="Acidic residues" evidence="1">
    <location>
        <begin position="277"/>
        <end position="290"/>
    </location>
</feature>
<dbReference type="OrthoDB" id="9847823at2"/>
<sequence length="400" mass="45699">MEDESYQESILESHLAYEDIDQSLQDIQNLTAYDMHIELTDLDQNIPVAAGTIQVDNERGDAFFDMKFYEVNEESAQHTSEAAQAEETTQNDALRQSLSVYPLRVLTYSGFELAYINQVELLNTEGLGPIDEDIQKELSSYNHYYTPIERSELERLKFDTSVNEALQFLPNSDVIRSIDPEFIKETDQAYTIDVERVEIPTNLFEQLKGFLMHVDLDMSIKPIDSLYRPWDVHIDQRFTVETNRDDFTIERRVKSDLSALVEEAGVQVDSQSSESSMGDDSDEDTDESVSSEETTAEIPSKASSNQKLRTEDMTGKLTKASLQFHKHQASYVAALEGIGESINFDFFNHSSNQPLKSTRYRLKISIQPSEQRIPDYQSIPRMTNQEHALTIENLLTQAIE</sequence>
<organism evidence="2 3">
    <name type="scientific">Suicoccus acidiformans</name>
    <dbReference type="NCBI Taxonomy" id="2036206"/>
    <lineage>
        <taxon>Bacteria</taxon>
        <taxon>Bacillati</taxon>
        <taxon>Bacillota</taxon>
        <taxon>Bacilli</taxon>
        <taxon>Lactobacillales</taxon>
        <taxon>Aerococcaceae</taxon>
        <taxon>Suicoccus</taxon>
    </lineage>
</organism>
<gene>
    <name evidence="2" type="ORF">CL176_01310</name>
</gene>
<evidence type="ECO:0000313" key="2">
    <source>
        <dbReference type="EMBL" id="AXY24761.1"/>
    </source>
</evidence>
<accession>A0A347WI54</accession>
<protein>
    <submittedName>
        <fullName evidence="2">Uncharacterized protein</fullName>
    </submittedName>
</protein>
<feature type="region of interest" description="Disordered" evidence="1">
    <location>
        <begin position="264"/>
        <end position="309"/>
    </location>
</feature>
<dbReference type="EMBL" id="CP023434">
    <property type="protein sequence ID" value="AXY24761.1"/>
    <property type="molecule type" value="Genomic_DNA"/>
</dbReference>
<evidence type="ECO:0000256" key="1">
    <source>
        <dbReference type="SAM" id="MobiDB-lite"/>
    </source>
</evidence>
<dbReference type="AlphaFoldDB" id="A0A347WI54"/>